<sequence length="91" mass="11048">MQSLQLDMIQYDCPYIRTTYDHDVTFYTQHWEFRHDRRALESRMLVTGKSNEDLTQALKRLEDEKKLKDLTVLERKLEQPKSTRGSTRRTR</sequence>
<accession>A0ABD5YXT1</accession>
<evidence type="ECO:0000313" key="2">
    <source>
        <dbReference type="EMBL" id="MFC7192623.1"/>
    </source>
</evidence>
<dbReference type="InterPro" id="IPR056486">
    <property type="entry name" value="HVO_2525_N"/>
</dbReference>
<dbReference type="RefSeq" id="WP_390206782.1">
    <property type="nucleotide sequence ID" value="NZ_JBHTAX010000005.1"/>
</dbReference>
<evidence type="ECO:0000259" key="1">
    <source>
        <dbReference type="Pfam" id="PF24279"/>
    </source>
</evidence>
<feature type="domain" description="HVO-2525 N-terminal" evidence="1">
    <location>
        <begin position="4"/>
        <end position="78"/>
    </location>
</feature>
<protein>
    <recommendedName>
        <fullName evidence="1">HVO-2525 N-terminal domain-containing protein</fullName>
    </recommendedName>
</protein>
<proteinExistence type="predicted"/>
<evidence type="ECO:0000313" key="3">
    <source>
        <dbReference type="Proteomes" id="UP001596417"/>
    </source>
</evidence>
<name>A0ABD5YXT1_9EURY</name>
<dbReference type="Proteomes" id="UP001596417">
    <property type="component" value="Unassembled WGS sequence"/>
</dbReference>
<organism evidence="2 3">
    <name type="scientific">Halocatena marina</name>
    <dbReference type="NCBI Taxonomy" id="2934937"/>
    <lineage>
        <taxon>Archaea</taxon>
        <taxon>Methanobacteriati</taxon>
        <taxon>Methanobacteriota</taxon>
        <taxon>Stenosarchaea group</taxon>
        <taxon>Halobacteria</taxon>
        <taxon>Halobacteriales</taxon>
        <taxon>Natronomonadaceae</taxon>
        <taxon>Halocatena</taxon>
    </lineage>
</organism>
<dbReference type="AlphaFoldDB" id="A0ABD5YXT1"/>
<comment type="caution">
    <text evidence="2">The sequence shown here is derived from an EMBL/GenBank/DDBJ whole genome shotgun (WGS) entry which is preliminary data.</text>
</comment>
<reference evidence="2 3" key="1">
    <citation type="journal article" date="2019" name="Int. J. Syst. Evol. Microbiol.">
        <title>The Global Catalogue of Microorganisms (GCM) 10K type strain sequencing project: providing services to taxonomists for standard genome sequencing and annotation.</title>
        <authorList>
            <consortium name="The Broad Institute Genomics Platform"/>
            <consortium name="The Broad Institute Genome Sequencing Center for Infectious Disease"/>
            <person name="Wu L."/>
            <person name="Ma J."/>
        </authorList>
    </citation>
    <scope>NUCLEOTIDE SEQUENCE [LARGE SCALE GENOMIC DNA]</scope>
    <source>
        <strain evidence="2 3">RDMS1</strain>
    </source>
</reference>
<keyword evidence="3" id="KW-1185">Reference proteome</keyword>
<dbReference type="EMBL" id="JBHTAX010000005">
    <property type="protein sequence ID" value="MFC7192623.1"/>
    <property type="molecule type" value="Genomic_DNA"/>
</dbReference>
<gene>
    <name evidence="2" type="ORF">ACFQL7_24310</name>
</gene>
<dbReference type="Pfam" id="PF24279">
    <property type="entry name" value="HVO_2525_N"/>
    <property type="match status" value="1"/>
</dbReference>